<feature type="non-terminal residue" evidence="3">
    <location>
        <position position="186"/>
    </location>
</feature>
<dbReference type="EMBL" id="AWUE01004208">
    <property type="protein sequence ID" value="OMP13470.1"/>
    <property type="molecule type" value="Genomic_DNA"/>
</dbReference>
<reference evidence="4" key="1">
    <citation type="submission" date="2013-09" db="EMBL/GenBank/DDBJ databases">
        <title>Corchorus olitorius genome sequencing.</title>
        <authorList>
            <person name="Alam M."/>
            <person name="Haque M.S."/>
            <person name="Islam M.S."/>
            <person name="Emdad E.M."/>
            <person name="Islam M.M."/>
            <person name="Ahmed B."/>
            <person name="Halim A."/>
            <person name="Hossen Q.M.M."/>
            <person name="Hossain M.Z."/>
            <person name="Ahmed R."/>
            <person name="Khan M.M."/>
            <person name="Islam R."/>
            <person name="Rashid M.M."/>
            <person name="Khan S.A."/>
            <person name="Rahman M.S."/>
            <person name="Alam M."/>
            <person name="Yahiya A.S."/>
            <person name="Khan M.S."/>
            <person name="Azam M.S."/>
            <person name="Haque T."/>
            <person name="Lashkar M.Z.H."/>
            <person name="Akhand A.I."/>
            <person name="Morshed G."/>
            <person name="Roy S."/>
            <person name="Uddin K.S."/>
            <person name="Rabeya T."/>
            <person name="Hossain A.S."/>
            <person name="Chowdhury A."/>
            <person name="Snigdha A.R."/>
            <person name="Mortoza M.S."/>
            <person name="Matin S.A."/>
            <person name="Hoque S.M.E."/>
            <person name="Islam M.K."/>
            <person name="Roy D.K."/>
            <person name="Haider R."/>
            <person name="Moosa M.M."/>
            <person name="Elias S.M."/>
            <person name="Hasan A.M."/>
            <person name="Jahan S."/>
            <person name="Shafiuddin M."/>
            <person name="Mahmood N."/>
            <person name="Shommy N.S."/>
        </authorList>
    </citation>
    <scope>NUCLEOTIDE SEQUENCE [LARGE SCALE GENOMIC DNA]</scope>
    <source>
        <strain evidence="4">cv. O-4</strain>
    </source>
</reference>
<dbReference type="InterPro" id="IPR010998">
    <property type="entry name" value="Integrase_recombinase_N"/>
</dbReference>
<dbReference type="Gene3D" id="1.10.150.130">
    <property type="match status" value="1"/>
</dbReference>
<proteinExistence type="predicted"/>
<gene>
    <name evidence="3" type="ORF">COLO4_01624</name>
</gene>
<comment type="caution">
    <text evidence="3">The sequence shown here is derived from an EMBL/GenBank/DDBJ whole genome shotgun (WGS) entry which is preliminary data.</text>
</comment>
<evidence type="ECO:0000256" key="1">
    <source>
        <dbReference type="ARBA" id="ARBA00023125"/>
    </source>
</evidence>
<organism evidence="3 4">
    <name type="scientific">Corchorus olitorius</name>
    <dbReference type="NCBI Taxonomy" id="93759"/>
    <lineage>
        <taxon>Eukaryota</taxon>
        <taxon>Viridiplantae</taxon>
        <taxon>Streptophyta</taxon>
        <taxon>Embryophyta</taxon>
        <taxon>Tracheophyta</taxon>
        <taxon>Spermatophyta</taxon>
        <taxon>Magnoliopsida</taxon>
        <taxon>eudicotyledons</taxon>
        <taxon>Gunneridae</taxon>
        <taxon>Pentapetalae</taxon>
        <taxon>rosids</taxon>
        <taxon>malvids</taxon>
        <taxon>Malvales</taxon>
        <taxon>Malvaceae</taxon>
        <taxon>Grewioideae</taxon>
        <taxon>Apeibeae</taxon>
        <taxon>Corchorus</taxon>
    </lineage>
</organism>
<keyword evidence="1" id="KW-0238">DNA-binding</keyword>
<dbReference type="Proteomes" id="UP000187203">
    <property type="component" value="Unassembled WGS sequence"/>
</dbReference>
<dbReference type="PROSITE" id="PS51900">
    <property type="entry name" value="CB"/>
    <property type="match status" value="1"/>
</dbReference>
<evidence type="ECO:0000259" key="2">
    <source>
        <dbReference type="PROSITE" id="PS51900"/>
    </source>
</evidence>
<sequence length="186" mass="21183">MKKKQNDDDSIGISYGFELHFDEYQRPVLKVTDAQPEDTESIKTVVTAALNAANNNQEATPKAFLNETSPCILPFQSYIDLYFAKADLKPNTIANYRSKLEDARQFFGDNRGPRAITQIDIVAYSEHVKNKIENPTTQGLYIQIVLSFINWHRIRSGDSILTSSTLIPARHTPEHDDREEFSNDDM</sequence>
<dbReference type="SUPFAM" id="SSF56349">
    <property type="entry name" value="DNA breaking-rejoining enzymes"/>
    <property type="match status" value="1"/>
</dbReference>
<protein>
    <recommendedName>
        <fullName evidence="2">Core-binding (CB) domain-containing protein</fullName>
    </recommendedName>
</protein>
<feature type="domain" description="Core-binding (CB)" evidence="2">
    <location>
        <begin position="66"/>
        <end position="153"/>
    </location>
</feature>
<keyword evidence="4" id="KW-1185">Reference proteome</keyword>
<name>A0A1R3L2G5_9ROSI</name>
<dbReference type="InterPro" id="IPR011010">
    <property type="entry name" value="DNA_brk_join_enz"/>
</dbReference>
<evidence type="ECO:0000313" key="4">
    <source>
        <dbReference type="Proteomes" id="UP000187203"/>
    </source>
</evidence>
<dbReference type="GO" id="GO:0003677">
    <property type="term" value="F:DNA binding"/>
    <property type="evidence" value="ECO:0007669"/>
    <property type="project" value="UniProtKB-KW"/>
</dbReference>
<accession>A0A1R3L2G5</accession>
<dbReference type="AlphaFoldDB" id="A0A1R3L2G5"/>
<dbReference type="InterPro" id="IPR044068">
    <property type="entry name" value="CB"/>
</dbReference>
<evidence type="ECO:0000313" key="3">
    <source>
        <dbReference type="EMBL" id="OMP13470.1"/>
    </source>
</evidence>